<evidence type="ECO:0000256" key="2">
    <source>
        <dbReference type="SAM" id="MobiDB-lite"/>
    </source>
</evidence>
<protein>
    <recommendedName>
        <fullName evidence="5">FlxA-like family protein</fullName>
    </recommendedName>
</protein>
<feature type="region of interest" description="Disordered" evidence="2">
    <location>
        <begin position="76"/>
        <end position="104"/>
    </location>
</feature>
<dbReference type="AlphaFoldDB" id="A0A559IGL7"/>
<proteinExistence type="predicted"/>
<feature type="compositionally biased region" description="Basic and acidic residues" evidence="2">
    <location>
        <begin position="242"/>
        <end position="263"/>
    </location>
</feature>
<sequence length="263" mass="29468">MTRIDNFSSKSSYRTNTLSMADREIQALVRQKNNIHEQIAEVKADQELDDKLKTQRVETLTTQLQTIEAQMTQIRMEQAEKRKEGASSSFPQSKSSNEVNMEPSSTPAMEHLIEVGSLYNSLGQLTGVRTKLHGEATNLKGEVRLGRLQMKGGEAGEEAATRSEMRANAEMTIFKQKTEEALEVESKIRSLDQKISKTMADIQEALQENGDKNTEQNNQMDNYQVGGTEQAQLLDQSNSSTKKKENNISHEQDSAKGSLDIRI</sequence>
<dbReference type="EMBL" id="VNJK01000005">
    <property type="protein sequence ID" value="TVX86817.1"/>
    <property type="molecule type" value="Genomic_DNA"/>
</dbReference>
<feature type="region of interest" description="Disordered" evidence="2">
    <location>
        <begin position="225"/>
        <end position="263"/>
    </location>
</feature>
<feature type="compositionally biased region" description="Polar residues" evidence="2">
    <location>
        <begin position="86"/>
        <end position="104"/>
    </location>
</feature>
<feature type="compositionally biased region" description="Polar residues" evidence="2">
    <location>
        <begin position="225"/>
        <end position="240"/>
    </location>
</feature>
<dbReference type="Pfam" id="PF14282">
    <property type="entry name" value="FlxA"/>
    <property type="match status" value="1"/>
</dbReference>
<evidence type="ECO:0000313" key="4">
    <source>
        <dbReference type="Proteomes" id="UP000318102"/>
    </source>
</evidence>
<evidence type="ECO:0008006" key="5">
    <source>
        <dbReference type="Google" id="ProtNLM"/>
    </source>
</evidence>
<name>A0A559IGL7_9BACL</name>
<dbReference type="InterPro" id="IPR025577">
    <property type="entry name" value="FlxA"/>
</dbReference>
<feature type="coiled-coil region" evidence="1">
    <location>
        <begin position="174"/>
        <end position="208"/>
    </location>
</feature>
<reference evidence="3 4" key="1">
    <citation type="submission" date="2019-07" db="EMBL/GenBank/DDBJ databases">
        <authorList>
            <person name="Kim J."/>
        </authorList>
    </citation>
    <scope>NUCLEOTIDE SEQUENCE [LARGE SCALE GENOMIC DNA]</scope>
    <source>
        <strain evidence="3 4">N4</strain>
    </source>
</reference>
<comment type="caution">
    <text evidence="3">The sequence shown here is derived from an EMBL/GenBank/DDBJ whole genome shotgun (WGS) entry which is preliminary data.</text>
</comment>
<keyword evidence="1" id="KW-0175">Coiled coil</keyword>
<dbReference type="Proteomes" id="UP000318102">
    <property type="component" value="Unassembled WGS sequence"/>
</dbReference>
<accession>A0A559IGL7</accession>
<keyword evidence="4" id="KW-1185">Reference proteome</keyword>
<gene>
    <name evidence="3" type="ORF">FPZ44_23150</name>
</gene>
<evidence type="ECO:0000313" key="3">
    <source>
        <dbReference type="EMBL" id="TVX86817.1"/>
    </source>
</evidence>
<organism evidence="3 4">
    <name type="scientific">Paenibacillus agilis</name>
    <dbReference type="NCBI Taxonomy" id="3020863"/>
    <lineage>
        <taxon>Bacteria</taxon>
        <taxon>Bacillati</taxon>
        <taxon>Bacillota</taxon>
        <taxon>Bacilli</taxon>
        <taxon>Bacillales</taxon>
        <taxon>Paenibacillaceae</taxon>
        <taxon>Paenibacillus</taxon>
    </lineage>
</organism>
<evidence type="ECO:0000256" key="1">
    <source>
        <dbReference type="SAM" id="Coils"/>
    </source>
</evidence>
<dbReference type="RefSeq" id="WP_144994432.1">
    <property type="nucleotide sequence ID" value="NZ_VNJK01000005.1"/>
</dbReference>